<dbReference type="EMBL" id="CAKOFQ010006655">
    <property type="protein sequence ID" value="CAH1954720.1"/>
    <property type="molecule type" value="Genomic_DNA"/>
</dbReference>
<evidence type="ECO:0000313" key="2">
    <source>
        <dbReference type="Proteomes" id="UP001152888"/>
    </source>
</evidence>
<comment type="caution">
    <text evidence="1">The sequence shown here is derived from an EMBL/GenBank/DDBJ whole genome shotgun (WGS) entry which is preliminary data.</text>
</comment>
<accession>A0A9P0JHV1</accession>
<proteinExistence type="predicted"/>
<organism evidence="1 2">
    <name type="scientific">Acanthoscelides obtectus</name>
    <name type="common">Bean weevil</name>
    <name type="synonym">Bruchus obtectus</name>
    <dbReference type="NCBI Taxonomy" id="200917"/>
    <lineage>
        <taxon>Eukaryota</taxon>
        <taxon>Metazoa</taxon>
        <taxon>Ecdysozoa</taxon>
        <taxon>Arthropoda</taxon>
        <taxon>Hexapoda</taxon>
        <taxon>Insecta</taxon>
        <taxon>Pterygota</taxon>
        <taxon>Neoptera</taxon>
        <taxon>Endopterygota</taxon>
        <taxon>Coleoptera</taxon>
        <taxon>Polyphaga</taxon>
        <taxon>Cucujiformia</taxon>
        <taxon>Chrysomeloidea</taxon>
        <taxon>Chrysomelidae</taxon>
        <taxon>Bruchinae</taxon>
        <taxon>Bruchini</taxon>
        <taxon>Acanthoscelides</taxon>
    </lineage>
</organism>
<sequence length="63" mass="7264">MLKMTRRTGVINQLEIQRATPELWGFVLRRTVLPCSLQSHGVGARSRNDIRFLVQGSQRRVDD</sequence>
<dbReference type="Proteomes" id="UP001152888">
    <property type="component" value="Unassembled WGS sequence"/>
</dbReference>
<keyword evidence="2" id="KW-1185">Reference proteome</keyword>
<gene>
    <name evidence="1" type="ORF">ACAOBT_LOCUS711</name>
</gene>
<reference evidence="1" key="1">
    <citation type="submission" date="2022-03" db="EMBL/GenBank/DDBJ databases">
        <authorList>
            <person name="Sayadi A."/>
        </authorList>
    </citation>
    <scope>NUCLEOTIDE SEQUENCE</scope>
</reference>
<name>A0A9P0JHV1_ACAOB</name>
<protein>
    <submittedName>
        <fullName evidence="1">Uncharacterized protein</fullName>
    </submittedName>
</protein>
<dbReference type="AlphaFoldDB" id="A0A9P0JHV1"/>
<evidence type="ECO:0000313" key="1">
    <source>
        <dbReference type="EMBL" id="CAH1954720.1"/>
    </source>
</evidence>